<accession>A0A833H2J2</accession>
<dbReference type="PANTHER" id="PTHR11941">
    <property type="entry name" value="ENOYL-COA HYDRATASE-RELATED"/>
    <property type="match status" value="1"/>
</dbReference>
<dbReference type="GO" id="GO:0006635">
    <property type="term" value="P:fatty acid beta-oxidation"/>
    <property type="evidence" value="ECO:0007669"/>
    <property type="project" value="TreeGrafter"/>
</dbReference>
<dbReference type="Gene3D" id="3.90.226.10">
    <property type="entry name" value="2-enoyl-CoA Hydratase, Chain A, domain 1"/>
    <property type="match status" value="1"/>
</dbReference>
<name>A0A833H2J2_9LEPT</name>
<dbReference type="EMBL" id="WBUI01000006">
    <property type="protein sequence ID" value="KAB2933363.1"/>
    <property type="molecule type" value="Genomic_DNA"/>
</dbReference>
<dbReference type="InterPro" id="IPR029045">
    <property type="entry name" value="ClpP/crotonase-like_dom_sf"/>
</dbReference>
<protein>
    <submittedName>
        <fullName evidence="1">Enoyl-CoA hydratase/isomerase family protein</fullName>
    </submittedName>
</protein>
<proteinExistence type="predicted"/>
<comment type="caution">
    <text evidence="1">The sequence shown here is derived from an EMBL/GenBank/DDBJ whole genome shotgun (WGS) entry which is preliminary data.</text>
</comment>
<gene>
    <name evidence="1" type="ORF">F9K24_08415</name>
</gene>
<evidence type="ECO:0000313" key="1">
    <source>
        <dbReference type="EMBL" id="KAB2933363.1"/>
    </source>
</evidence>
<dbReference type="AlphaFoldDB" id="A0A833H2J2"/>
<dbReference type="GO" id="GO:0016853">
    <property type="term" value="F:isomerase activity"/>
    <property type="evidence" value="ECO:0007669"/>
    <property type="project" value="UniProtKB-KW"/>
</dbReference>
<dbReference type="PANTHER" id="PTHR11941:SF54">
    <property type="entry name" value="ENOYL-COA HYDRATASE, MITOCHONDRIAL"/>
    <property type="match status" value="1"/>
</dbReference>
<organism evidence="1 2">
    <name type="scientific">Leptonema illini</name>
    <dbReference type="NCBI Taxonomy" id="183"/>
    <lineage>
        <taxon>Bacteria</taxon>
        <taxon>Pseudomonadati</taxon>
        <taxon>Spirochaetota</taxon>
        <taxon>Spirochaetia</taxon>
        <taxon>Leptospirales</taxon>
        <taxon>Leptospiraceae</taxon>
        <taxon>Leptonema</taxon>
    </lineage>
</organism>
<reference evidence="1 2" key="1">
    <citation type="submission" date="2019-10" db="EMBL/GenBank/DDBJ databases">
        <title>Extracellular Electron Transfer in a Candidatus Methanoperedens spp. Enrichment Culture.</title>
        <authorList>
            <person name="Berger S."/>
            <person name="Rangel Shaw D."/>
            <person name="Berben T."/>
            <person name="In 'T Zandt M."/>
            <person name="Frank J."/>
            <person name="Reimann J."/>
            <person name="Jetten M.S.M."/>
            <person name="Welte C.U."/>
        </authorList>
    </citation>
    <scope>NUCLEOTIDE SEQUENCE [LARGE SCALE GENOMIC DNA]</scope>
    <source>
        <strain evidence="1">SB12</strain>
    </source>
</reference>
<dbReference type="Pfam" id="PF00378">
    <property type="entry name" value="ECH_1"/>
    <property type="match status" value="1"/>
</dbReference>
<dbReference type="Proteomes" id="UP000460298">
    <property type="component" value="Unassembled WGS sequence"/>
</dbReference>
<keyword evidence="1" id="KW-0413">Isomerase</keyword>
<dbReference type="SUPFAM" id="SSF52096">
    <property type="entry name" value="ClpP/crotonase"/>
    <property type="match status" value="1"/>
</dbReference>
<dbReference type="CDD" id="cd06558">
    <property type="entry name" value="crotonase-like"/>
    <property type="match status" value="1"/>
</dbReference>
<dbReference type="InterPro" id="IPR001753">
    <property type="entry name" value="Enoyl-CoA_hydra/iso"/>
</dbReference>
<sequence length="264" mass="30013">MNNYKKWIVTKDDENHSISLILNRQDRMNVFDLESLDELVDLCERIDNDPSIWVVIVSGEGTHFSAGMDTDILKQITNVSEEDFRSNMRHMQECFDRFERLKKPTIAKIKGFCMGAGFMFSLCCDFRIASEKSVFCMPLVKLGLTVLMGTQRITRLTGIQRAKEIVLLAEKFNSEKALEYGLINRVVPPDQLDDAVKKLAEKFLRLAPRTIGITKQVIGQGAFLPIRDSEDLEIDLQASILDSADLREAMTSYLESKKPAFTGY</sequence>
<evidence type="ECO:0000313" key="2">
    <source>
        <dbReference type="Proteomes" id="UP000460298"/>
    </source>
</evidence>